<dbReference type="Gene3D" id="2.170.140.10">
    <property type="entry name" value="Chitin binding domain"/>
    <property type="match status" value="5"/>
</dbReference>
<dbReference type="InterPro" id="IPR051940">
    <property type="entry name" value="Chitin_bind-dev_reg"/>
</dbReference>
<dbReference type="SMART" id="SM00494">
    <property type="entry name" value="ChtBD2"/>
    <property type="match status" value="5"/>
</dbReference>
<feature type="compositionally biased region" description="Basic and acidic residues" evidence="6">
    <location>
        <begin position="427"/>
        <end position="436"/>
    </location>
</feature>
<evidence type="ECO:0000256" key="6">
    <source>
        <dbReference type="SAM" id="MobiDB-lite"/>
    </source>
</evidence>
<dbReference type="Proteomes" id="UP001497382">
    <property type="component" value="Unassembled WGS sequence"/>
</dbReference>
<dbReference type="EMBL" id="CAXIEN010000088">
    <property type="protein sequence ID" value="CAL1275751.1"/>
    <property type="molecule type" value="Genomic_DNA"/>
</dbReference>
<dbReference type="PROSITE" id="PS50940">
    <property type="entry name" value="CHIT_BIND_II"/>
    <property type="match status" value="4"/>
</dbReference>
<keyword evidence="4" id="KW-1015">Disulfide bond</keyword>
<feature type="compositionally biased region" description="Basic and acidic residues" evidence="6">
    <location>
        <begin position="394"/>
        <end position="408"/>
    </location>
</feature>
<dbReference type="InterPro" id="IPR002557">
    <property type="entry name" value="Chitin-bd_dom"/>
</dbReference>
<comment type="caution">
    <text evidence="8">The sequence shown here is derived from an EMBL/GenBank/DDBJ whole genome shotgun (WGS) entry which is preliminary data.</text>
</comment>
<organism evidence="8 9">
    <name type="scientific">Larinioides sclopetarius</name>
    <dbReference type="NCBI Taxonomy" id="280406"/>
    <lineage>
        <taxon>Eukaryota</taxon>
        <taxon>Metazoa</taxon>
        <taxon>Ecdysozoa</taxon>
        <taxon>Arthropoda</taxon>
        <taxon>Chelicerata</taxon>
        <taxon>Arachnida</taxon>
        <taxon>Araneae</taxon>
        <taxon>Araneomorphae</taxon>
        <taxon>Entelegynae</taxon>
        <taxon>Araneoidea</taxon>
        <taxon>Araneidae</taxon>
        <taxon>Larinioides</taxon>
    </lineage>
</organism>
<feature type="compositionally biased region" description="Low complexity" evidence="6">
    <location>
        <begin position="651"/>
        <end position="671"/>
    </location>
</feature>
<gene>
    <name evidence="8" type="ORF">LARSCL_LOCUS8278</name>
</gene>
<proteinExistence type="predicted"/>
<evidence type="ECO:0000256" key="2">
    <source>
        <dbReference type="ARBA" id="ARBA00022729"/>
    </source>
</evidence>
<keyword evidence="2" id="KW-0732">Signal</keyword>
<feature type="region of interest" description="Disordered" evidence="6">
    <location>
        <begin position="391"/>
        <end position="685"/>
    </location>
</feature>
<keyword evidence="5" id="KW-0325">Glycoprotein</keyword>
<feature type="non-terminal residue" evidence="8">
    <location>
        <position position="1"/>
    </location>
</feature>
<reference evidence="8 9" key="1">
    <citation type="submission" date="2024-04" db="EMBL/GenBank/DDBJ databases">
        <authorList>
            <person name="Rising A."/>
            <person name="Reimegard J."/>
            <person name="Sonavane S."/>
            <person name="Akerstrom W."/>
            <person name="Nylinder S."/>
            <person name="Hedman E."/>
            <person name="Kallberg Y."/>
        </authorList>
    </citation>
    <scope>NUCLEOTIDE SEQUENCE [LARGE SCALE GENOMIC DNA]</scope>
</reference>
<accession>A0AAV1ZV72</accession>
<dbReference type="Pfam" id="PF01607">
    <property type="entry name" value="CBM_14"/>
    <property type="match status" value="4"/>
</dbReference>
<dbReference type="PANTHER" id="PTHR23301:SF0">
    <property type="entry name" value="CHITIN-BINDING TYPE-2 DOMAIN-CONTAINING PROTEIN-RELATED"/>
    <property type="match status" value="1"/>
</dbReference>
<dbReference type="InterPro" id="IPR036508">
    <property type="entry name" value="Chitin-bd_dom_sf"/>
</dbReference>
<feature type="domain" description="Chitin-binding type-2" evidence="7">
    <location>
        <begin position="160"/>
        <end position="215"/>
    </location>
</feature>
<evidence type="ECO:0000313" key="8">
    <source>
        <dbReference type="EMBL" id="CAL1275751.1"/>
    </source>
</evidence>
<evidence type="ECO:0000259" key="7">
    <source>
        <dbReference type="PROSITE" id="PS50940"/>
    </source>
</evidence>
<dbReference type="GO" id="GO:0005576">
    <property type="term" value="C:extracellular region"/>
    <property type="evidence" value="ECO:0007669"/>
    <property type="project" value="InterPro"/>
</dbReference>
<evidence type="ECO:0000313" key="9">
    <source>
        <dbReference type="Proteomes" id="UP001497382"/>
    </source>
</evidence>
<keyword evidence="1" id="KW-0147">Chitin-binding</keyword>
<dbReference type="GO" id="GO:0008061">
    <property type="term" value="F:chitin binding"/>
    <property type="evidence" value="ECO:0007669"/>
    <property type="project" value="UniProtKB-KW"/>
</dbReference>
<evidence type="ECO:0000256" key="4">
    <source>
        <dbReference type="ARBA" id="ARBA00023157"/>
    </source>
</evidence>
<feature type="domain" description="Chitin-binding type-2" evidence="7">
    <location>
        <begin position="242"/>
        <end position="297"/>
    </location>
</feature>
<evidence type="ECO:0000256" key="5">
    <source>
        <dbReference type="ARBA" id="ARBA00023180"/>
    </source>
</evidence>
<evidence type="ECO:0000256" key="3">
    <source>
        <dbReference type="ARBA" id="ARBA00022737"/>
    </source>
</evidence>
<evidence type="ECO:0000256" key="1">
    <source>
        <dbReference type="ARBA" id="ARBA00022669"/>
    </source>
</evidence>
<feature type="domain" description="Chitin-binding type-2" evidence="7">
    <location>
        <begin position="81"/>
        <end position="136"/>
    </location>
</feature>
<feature type="region of interest" description="Disordered" evidence="6">
    <location>
        <begin position="298"/>
        <end position="353"/>
    </location>
</feature>
<dbReference type="AlphaFoldDB" id="A0AAV1ZV72"/>
<protein>
    <recommendedName>
        <fullName evidence="7">Chitin-binding type-2 domain-containing protein</fullName>
    </recommendedName>
</protein>
<keyword evidence="9" id="KW-1185">Reference proteome</keyword>
<name>A0AAV1ZV72_9ARAC</name>
<keyword evidence="3" id="KW-0677">Repeat</keyword>
<dbReference type="SUPFAM" id="SSF57625">
    <property type="entry name" value="Invertebrate chitin-binding proteins"/>
    <property type="match status" value="5"/>
</dbReference>
<feature type="compositionally biased region" description="Low complexity" evidence="6">
    <location>
        <begin position="503"/>
        <end position="608"/>
    </location>
</feature>
<feature type="domain" description="Chitin-binding type-2" evidence="7">
    <location>
        <begin position="355"/>
        <end position="410"/>
    </location>
</feature>
<dbReference type="PANTHER" id="PTHR23301">
    <property type="entry name" value="CHITIN BINDING PERITROPHIN-A"/>
    <property type="match status" value="1"/>
</dbReference>
<sequence length="766" mass="86054">AIYTQIRRHVSSYIWLYSFSHPLLNVFFLRKYSTMDARCFFIIFLVLLIEVARCENEVENIEDSESGERELRQWPWGRRQRFVCPSRFGTYADIFDCSSFYICARGKANRRNCNSGTQFDKYRKTCLSSTIAVCDKGGEKDKRTAFPVTKNDGGATSKDEFTCESLHGIFPDPDDCSKYYKCSFYLKSRQTCPNSQLFDSYKKGCRRGEDVNCGSRKRPNGDVDLTTTTTILPTTKKVEKDEFTCESLHGIFPDPDDCSKYYKCTFYIKSLQTCPNSELFDSYKKGCRRGKDVNCGSRKNPNGDDDLTTVLPTTKKEEKDVDDTTTALPTTKKEEKGDDDPTTTPPTTKKDEKDQFTCPSVYGKFPHPDDCSKYYFCTFFLKSLQTCPNSELFDSDKKECRRGEDVHCGSRKRPNGYDDPTTTLPTTKKDLKDATTEKITTTPIPTETPTPTVPEKTTPTPTEPEPETTTPTPTEPEPETTTPTPTEPEPETTTPTPTEPEPETTTPTEPEPETTTPTEPEPETTTPTEPEPETTTPTEPEPETTTPTEPEPETTTPTEPEPETTTPTEPEPETTTPTEPEPETTTPTEPEPETTTPTEPEPETTTPTPTEPEPETTTPTPTEPEPETTTPTPTEPEPETTTPTPTEPEPETTTPTPTEPKPTNIPTTEEPTTTKRPKVTAPDTECDEDDVDCIIDDLGKKPDWFVCPEGIGHYPHPNSKKLFIFCLNWKPSVKKCGQDLVFSEDLITCLRPNLIYTNGIQFLNKK</sequence>